<dbReference type="Proteomes" id="UP000178735">
    <property type="component" value="Unassembled WGS sequence"/>
</dbReference>
<evidence type="ECO:0000256" key="1">
    <source>
        <dbReference type="SAM" id="MobiDB-lite"/>
    </source>
</evidence>
<comment type="caution">
    <text evidence="2">The sequence shown here is derived from an EMBL/GenBank/DDBJ whole genome shotgun (WGS) entry which is preliminary data.</text>
</comment>
<feature type="region of interest" description="Disordered" evidence="1">
    <location>
        <begin position="143"/>
        <end position="205"/>
    </location>
</feature>
<organism evidence="2 3">
    <name type="scientific">Candidatus Wallbacteria bacterium GWC2_49_35</name>
    <dbReference type="NCBI Taxonomy" id="1817813"/>
    <lineage>
        <taxon>Bacteria</taxon>
        <taxon>Candidatus Walliibacteriota</taxon>
    </lineage>
</organism>
<feature type="compositionally biased region" description="Basic and acidic residues" evidence="1">
    <location>
        <begin position="147"/>
        <end position="176"/>
    </location>
</feature>
<protein>
    <submittedName>
        <fullName evidence="2">Uncharacterized protein</fullName>
    </submittedName>
</protein>
<sequence length="205" mass="23031">MTKNQNHAHHDKKIETGSQLFTDAETIAIIDAQCEEHKTSRAKFIAVVTRLFLDFSYIAKTVGKDVFSFRDEMIKAIVRSKGNSDTGEIIEKIGREESAAGSGDGEPKASELRGIKEKFSGMARELSELRAAFVELKNALGGVSEDQSGRRNGDRKKDRRHQAEDDPAKDKKHEAITVDELAQEFKNSVPPSYKDKRKKLHKLKF</sequence>
<evidence type="ECO:0000313" key="3">
    <source>
        <dbReference type="Proteomes" id="UP000178735"/>
    </source>
</evidence>
<dbReference type="AlphaFoldDB" id="A0A1F7WTB9"/>
<dbReference type="STRING" id="1817813.A2008_12520"/>
<dbReference type="EMBL" id="MGFH01000084">
    <property type="protein sequence ID" value="OGM06016.1"/>
    <property type="molecule type" value="Genomic_DNA"/>
</dbReference>
<feature type="compositionally biased region" description="Basic residues" evidence="1">
    <location>
        <begin position="195"/>
        <end position="205"/>
    </location>
</feature>
<proteinExistence type="predicted"/>
<name>A0A1F7WTB9_9BACT</name>
<gene>
    <name evidence="2" type="ORF">A2008_12520</name>
</gene>
<accession>A0A1F7WTB9</accession>
<evidence type="ECO:0000313" key="2">
    <source>
        <dbReference type="EMBL" id="OGM06016.1"/>
    </source>
</evidence>
<reference evidence="2 3" key="1">
    <citation type="journal article" date="2016" name="Nat. Commun.">
        <title>Thousands of microbial genomes shed light on interconnected biogeochemical processes in an aquifer system.</title>
        <authorList>
            <person name="Anantharaman K."/>
            <person name="Brown C.T."/>
            <person name="Hug L.A."/>
            <person name="Sharon I."/>
            <person name="Castelle C.J."/>
            <person name="Probst A.J."/>
            <person name="Thomas B.C."/>
            <person name="Singh A."/>
            <person name="Wilkins M.J."/>
            <person name="Karaoz U."/>
            <person name="Brodie E.L."/>
            <person name="Williams K.H."/>
            <person name="Hubbard S.S."/>
            <person name="Banfield J.F."/>
        </authorList>
    </citation>
    <scope>NUCLEOTIDE SEQUENCE [LARGE SCALE GENOMIC DNA]</scope>
</reference>